<dbReference type="InterPro" id="IPR018490">
    <property type="entry name" value="cNMP-bd_dom_sf"/>
</dbReference>
<evidence type="ECO:0000313" key="3">
    <source>
        <dbReference type="Proteomes" id="UP000186917"/>
    </source>
</evidence>
<feature type="domain" description="Cyclic nucleotide-binding" evidence="1">
    <location>
        <begin position="31"/>
        <end position="116"/>
    </location>
</feature>
<dbReference type="KEGG" id="fln:FLA_5819"/>
<dbReference type="OrthoDB" id="9152304at2"/>
<dbReference type="AlphaFoldDB" id="A0A173MQJ8"/>
<dbReference type="STRING" id="477680.SAMN05421788_1011199"/>
<keyword evidence="3" id="KW-1185">Reference proteome</keyword>
<dbReference type="SUPFAM" id="SSF51206">
    <property type="entry name" value="cAMP-binding domain-like"/>
    <property type="match status" value="1"/>
</dbReference>
<dbReference type="InterPro" id="IPR014710">
    <property type="entry name" value="RmlC-like_jellyroll"/>
</dbReference>
<keyword evidence="2" id="KW-0418">Kinase</keyword>
<evidence type="ECO:0000259" key="1">
    <source>
        <dbReference type="Pfam" id="PF00027"/>
    </source>
</evidence>
<accession>A0A173MQJ8</accession>
<protein>
    <submittedName>
        <fullName evidence="2">cAMP-binding domain of CRP or a regulatory subunit of cAMP-dependent protein kinases</fullName>
    </submittedName>
</protein>
<sequence length="192" mass="22222">MYEQLRQNITRKVSLTNSEFEQIEAVVKPLSIRKKSRVLTAGEICNYTIFVNKGCLRSFSVNSKGVESIVQFAFEDNWISDLYSYVSEAPSLLHIESVEDCDLLLLYKEDMENLFNKIPMLERWKRLLLQNAYVAVQRRLNSSLSVTAEERYAELLHSHPDIANRVPLIHIASYLGITPESLSRIRRQLLTK</sequence>
<dbReference type="InterPro" id="IPR000595">
    <property type="entry name" value="cNMP-bd_dom"/>
</dbReference>
<reference evidence="3" key="1">
    <citation type="submission" date="2017-01" db="EMBL/GenBank/DDBJ databases">
        <authorList>
            <person name="Varghese N."/>
            <person name="Submissions S."/>
        </authorList>
    </citation>
    <scope>NUCLEOTIDE SEQUENCE [LARGE SCALE GENOMIC DNA]</scope>
    <source>
        <strain evidence="3">DSM 21054</strain>
    </source>
</reference>
<proteinExistence type="predicted"/>
<dbReference type="CDD" id="cd00038">
    <property type="entry name" value="CAP_ED"/>
    <property type="match status" value="1"/>
</dbReference>
<dbReference type="GO" id="GO:0016301">
    <property type="term" value="F:kinase activity"/>
    <property type="evidence" value="ECO:0007669"/>
    <property type="project" value="UniProtKB-KW"/>
</dbReference>
<organism evidence="2 3">
    <name type="scientific">Filimonas lacunae</name>
    <dbReference type="NCBI Taxonomy" id="477680"/>
    <lineage>
        <taxon>Bacteria</taxon>
        <taxon>Pseudomonadati</taxon>
        <taxon>Bacteroidota</taxon>
        <taxon>Chitinophagia</taxon>
        <taxon>Chitinophagales</taxon>
        <taxon>Chitinophagaceae</taxon>
        <taxon>Filimonas</taxon>
    </lineage>
</organism>
<keyword evidence="2" id="KW-0808">Transferase</keyword>
<dbReference type="EMBL" id="FTOR01000001">
    <property type="protein sequence ID" value="SIS78690.1"/>
    <property type="molecule type" value="Genomic_DNA"/>
</dbReference>
<evidence type="ECO:0000313" key="2">
    <source>
        <dbReference type="EMBL" id="SIS78690.1"/>
    </source>
</evidence>
<dbReference type="Pfam" id="PF00027">
    <property type="entry name" value="cNMP_binding"/>
    <property type="match status" value="1"/>
</dbReference>
<dbReference type="Proteomes" id="UP000186917">
    <property type="component" value="Unassembled WGS sequence"/>
</dbReference>
<dbReference type="Gene3D" id="2.60.120.10">
    <property type="entry name" value="Jelly Rolls"/>
    <property type="match status" value="1"/>
</dbReference>
<dbReference type="RefSeq" id="WP_076376587.1">
    <property type="nucleotide sequence ID" value="NZ_AP017422.1"/>
</dbReference>
<name>A0A173MQJ8_9BACT</name>
<gene>
    <name evidence="2" type="ORF">SAMN05421788_1011199</name>
</gene>